<dbReference type="EMBL" id="AMFJ01036019">
    <property type="protein sequence ID" value="EKD25592.1"/>
    <property type="molecule type" value="Genomic_DNA"/>
</dbReference>
<reference evidence="1" key="1">
    <citation type="journal article" date="2012" name="Science">
        <title>Fermentation, hydrogen, and sulfur metabolism in multiple uncultivated bacterial phyla.</title>
        <authorList>
            <person name="Wrighton K.C."/>
            <person name="Thomas B.C."/>
            <person name="Sharon I."/>
            <person name="Miller C.S."/>
            <person name="Castelle C.J."/>
            <person name="VerBerkmoes N.C."/>
            <person name="Wilkins M.J."/>
            <person name="Hettich R.L."/>
            <person name="Lipton M.S."/>
            <person name="Williams K.H."/>
            <person name="Long P.E."/>
            <person name="Banfield J.F."/>
        </authorList>
    </citation>
    <scope>NUCLEOTIDE SEQUENCE [LARGE SCALE GENOMIC DNA]</scope>
</reference>
<sequence length="147" mass="16955">MKVVYPKNIKRGLLAGMTFTIWPLSISIVQMFVLALWVALALSSFNGLTKSGSKLLWALVAIIILIIFIVIAFFKVSELWLLAYVAKLIRNGFFDAKKKFQVNYEKKNPLDIMIQESKTKEEKQVIEYKASVFDKQHVTDIEKKWLI</sequence>
<accession>K1XKC1</accession>
<dbReference type="AlphaFoldDB" id="K1XKC1"/>
<protein>
    <submittedName>
        <fullName evidence="1">Uncharacterized protein</fullName>
    </submittedName>
</protein>
<organism evidence="1">
    <name type="scientific">uncultured bacterium</name>
    <name type="common">gcode 4</name>
    <dbReference type="NCBI Taxonomy" id="1234023"/>
    <lineage>
        <taxon>Bacteria</taxon>
        <taxon>environmental samples</taxon>
    </lineage>
</organism>
<name>K1XKC1_9BACT</name>
<proteinExistence type="predicted"/>
<comment type="caution">
    <text evidence="1">The sequence shown here is derived from an EMBL/GenBank/DDBJ whole genome shotgun (WGS) entry which is preliminary data.</text>
</comment>
<gene>
    <name evidence="1" type="ORF">ACD_80C00012G0008</name>
</gene>
<evidence type="ECO:0000313" key="1">
    <source>
        <dbReference type="EMBL" id="EKD25592.1"/>
    </source>
</evidence>